<evidence type="ECO:0008006" key="4">
    <source>
        <dbReference type="Google" id="ProtNLM"/>
    </source>
</evidence>
<proteinExistence type="predicted"/>
<accession>A0A819PQW9</accession>
<protein>
    <recommendedName>
        <fullName evidence="4">F-box domain-containing protein</fullName>
    </recommendedName>
</protein>
<comment type="caution">
    <text evidence="2">The sequence shown here is derived from an EMBL/GenBank/DDBJ whole genome shotgun (WGS) entry which is preliminary data.</text>
</comment>
<gene>
    <name evidence="2" type="ORF">OKA104_LOCUS30417</name>
</gene>
<evidence type="ECO:0000313" key="3">
    <source>
        <dbReference type="Proteomes" id="UP000663881"/>
    </source>
</evidence>
<feature type="region of interest" description="Disordered" evidence="1">
    <location>
        <begin position="1"/>
        <end position="34"/>
    </location>
</feature>
<dbReference type="EMBL" id="CAJOAY010003252">
    <property type="protein sequence ID" value="CAF4011809.1"/>
    <property type="molecule type" value="Genomic_DNA"/>
</dbReference>
<feature type="compositionally biased region" description="Low complexity" evidence="1">
    <location>
        <begin position="22"/>
        <end position="34"/>
    </location>
</feature>
<evidence type="ECO:0000256" key="1">
    <source>
        <dbReference type="SAM" id="MobiDB-lite"/>
    </source>
</evidence>
<feature type="non-terminal residue" evidence="2">
    <location>
        <position position="137"/>
    </location>
</feature>
<name>A0A819PQW9_9BILA</name>
<dbReference type="AlphaFoldDB" id="A0A819PQW9"/>
<organism evidence="2 3">
    <name type="scientific">Adineta steineri</name>
    <dbReference type="NCBI Taxonomy" id="433720"/>
    <lineage>
        <taxon>Eukaryota</taxon>
        <taxon>Metazoa</taxon>
        <taxon>Spiralia</taxon>
        <taxon>Gnathifera</taxon>
        <taxon>Rotifera</taxon>
        <taxon>Eurotatoria</taxon>
        <taxon>Bdelloidea</taxon>
        <taxon>Adinetida</taxon>
        <taxon>Adinetidae</taxon>
        <taxon>Adineta</taxon>
    </lineage>
</organism>
<sequence length="137" mass="15331">MNPVAGDISDSDAVVTNDPAISSSSSSSSSSLTSSSDAQLYDEADSNLFLLFFIFTRSEDLAELIRIGHLPKEVITCFEDLSNELIYEIFELLDCDHVYQAFYSLNTRFYNLITNSTLPIEVNLSSISKSTFQRYNQ</sequence>
<reference evidence="2" key="1">
    <citation type="submission" date="2021-02" db="EMBL/GenBank/DDBJ databases">
        <authorList>
            <person name="Nowell W R."/>
        </authorList>
    </citation>
    <scope>NUCLEOTIDE SEQUENCE</scope>
</reference>
<dbReference type="Proteomes" id="UP000663881">
    <property type="component" value="Unassembled WGS sequence"/>
</dbReference>
<evidence type="ECO:0000313" key="2">
    <source>
        <dbReference type="EMBL" id="CAF4011809.1"/>
    </source>
</evidence>